<feature type="chain" id="PRO_5047416823" evidence="6">
    <location>
        <begin position="29"/>
        <end position="369"/>
    </location>
</feature>
<evidence type="ECO:0000256" key="5">
    <source>
        <dbReference type="SAM" id="MobiDB-lite"/>
    </source>
</evidence>
<dbReference type="InterPro" id="IPR006664">
    <property type="entry name" value="OMP_bac"/>
</dbReference>
<proteinExistence type="predicted"/>
<evidence type="ECO:0000313" key="8">
    <source>
        <dbReference type="EMBL" id="MEE1672695.1"/>
    </source>
</evidence>
<dbReference type="InterPro" id="IPR006690">
    <property type="entry name" value="OMPA-like_CS"/>
</dbReference>
<dbReference type="SUPFAM" id="SSF103088">
    <property type="entry name" value="OmpA-like"/>
    <property type="match status" value="1"/>
</dbReference>
<feature type="region of interest" description="Disordered" evidence="5">
    <location>
        <begin position="324"/>
        <end position="355"/>
    </location>
</feature>
<dbReference type="Proteomes" id="UP001310248">
    <property type="component" value="Unassembled WGS sequence"/>
</dbReference>
<dbReference type="CDD" id="cd07185">
    <property type="entry name" value="OmpA_C-like"/>
    <property type="match status" value="1"/>
</dbReference>
<dbReference type="InterPro" id="IPR050330">
    <property type="entry name" value="Bact_OuterMem_StrucFunc"/>
</dbReference>
<dbReference type="EMBL" id="JAYDYW010000004">
    <property type="protein sequence ID" value="MEE1672695.1"/>
    <property type="molecule type" value="Genomic_DNA"/>
</dbReference>
<evidence type="ECO:0000259" key="7">
    <source>
        <dbReference type="PROSITE" id="PS51123"/>
    </source>
</evidence>
<feature type="region of interest" description="Disordered" evidence="5">
    <location>
        <begin position="280"/>
        <end position="299"/>
    </location>
</feature>
<gene>
    <name evidence="8" type="ORF">SNR37_002105</name>
</gene>
<dbReference type="PROSITE" id="PS51123">
    <property type="entry name" value="OMPA_2"/>
    <property type="match status" value="1"/>
</dbReference>
<evidence type="ECO:0000313" key="9">
    <source>
        <dbReference type="Proteomes" id="UP001310248"/>
    </source>
</evidence>
<dbReference type="InterPro" id="IPR036737">
    <property type="entry name" value="OmpA-like_sf"/>
</dbReference>
<dbReference type="PRINTS" id="PR01021">
    <property type="entry name" value="OMPADOMAIN"/>
</dbReference>
<evidence type="ECO:0000256" key="6">
    <source>
        <dbReference type="SAM" id="SignalP"/>
    </source>
</evidence>
<protein>
    <submittedName>
        <fullName evidence="8">OmpA family protein</fullName>
    </submittedName>
</protein>
<feature type="compositionally biased region" description="Low complexity" evidence="5">
    <location>
        <begin position="324"/>
        <end position="341"/>
    </location>
</feature>
<evidence type="ECO:0000256" key="1">
    <source>
        <dbReference type="ARBA" id="ARBA00004442"/>
    </source>
</evidence>
<keyword evidence="2 4" id="KW-0472">Membrane</keyword>
<dbReference type="PANTHER" id="PTHR30329:SF21">
    <property type="entry name" value="LIPOPROTEIN YIAD-RELATED"/>
    <property type="match status" value="1"/>
</dbReference>
<accession>A0ABU7G0A2</accession>
<comment type="caution">
    <text evidence="8">The sequence shown here is derived from an EMBL/GenBank/DDBJ whole genome shotgun (WGS) entry which is preliminary data.</text>
</comment>
<sequence length="369" mass="40679">MLLSKCLRKSLVLGLSALIGLSSFSILAGQGKDHPAFNRIPGATIKKYDKVDYDEINIVLSAPYEEADQWKADEIERIGGNYTYIFYKLPTNISQVQAFRNYQKLVKRQGMDILFSCEKPCGGKWAALYNWEPVINDGRENNYSLGEPVYYLAARKGNLTVTYLVSRQNKTTKVFQYVIEEEQVNDSLISPIALSLVESGKIDLYGILFDTGKSEIKPDSAGELADLAQVLNDYPALEIDIVGHTDNVGSKRDNRKLSAARAEAVMDYLIDEHGINEDRLNTIGRGQTQPIADNGTDKGRALNRRVEISALNAQVIVEAQQQDSAQIASSNQSSSNSSSSNKSEEKSGGIDMDDIGKAADTAGKIFKLF</sequence>
<comment type="subcellular location">
    <subcellularLocation>
        <location evidence="1">Cell outer membrane</location>
    </subcellularLocation>
</comment>
<keyword evidence="9" id="KW-1185">Reference proteome</keyword>
<keyword evidence="3" id="KW-0998">Cell outer membrane</keyword>
<keyword evidence="6" id="KW-0732">Signal</keyword>
<organism evidence="8 9">
    <name type="scientific">Agarivorans aestuarii</name>
    <dbReference type="NCBI Taxonomy" id="1563703"/>
    <lineage>
        <taxon>Bacteria</taxon>
        <taxon>Pseudomonadati</taxon>
        <taxon>Pseudomonadota</taxon>
        <taxon>Gammaproteobacteria</taxon>
        <taxon>Alteromonadales</taxon>
        <taxon>Alteromonadaceae</taxon>
        <taxon>Agarivorans</taxon>
    </lineage>
</organism>
<feature type="domain" description="OmpA-like" evidence="7">
    <location>
        <begin position="196"/>
        <end position="314"/>
    </location>
</feature>
<dbReference type="Gene3D" id="3.30.1330.60">
    <property type="entry name" value="OmpA-like domain"/>
    <property type="match status" value="1"/>
</dbReference>
<dbReference type="PANTHER" id="PTHR30329">
    <property type="entry name" value="STATOR ELEMENT OF FLAGELLAR MOTOR COMPLEX"/>
    <property type="match status" value="1"/>
</dbReference>
<dbReference type="InterPro" id="IPR006665">
    <property type="entry name" value="OmpA-like"/>
</dbReference>
<reference evidence="9" key="1">
    <citation type="submission" date="2023-07" db="EMBL/GenBank/DDBJ databases">
        <title>Draft genome sequence of Agarivorans aestuarii strain ZMCS4, a CAZymes producing bacteria isolated from the marine brown algae Clodostephus spongiosus.</title>
        <authorList>
            <person name="Lorente B."/>
            <person name="Cabral C."/>
            <person name="Frias J."/>
            <person name="Faria J."/>
            <person name="Toubarro D."/>
        </authorList>
    </citation>
    <scope>NUCLEOTIDE SEQUENCE [LARGE SCALE GENOMIC DNA]</scope>
    <source>
        <strain evidence="9">ZMCS4</strain>
    </source>
</reference>
<name>A0ABU7G0A2_9ALTE</name>
<dbReference type="Pfam" id="PF00691">
    <property type="entry name" value="OmpA"/>
    <property type="match status" value="1"/>
</dbReference>
<dbReference type="PROSITE" id="PS01068">
    <property type="entry name" value="OMPA_1"/>
    <property type="match status" value="1"/>
</dbReference>
<feature type="signal peptide" evidence="6">
    <location>
        <begin position="1"/>
        <end position="28"/>
    </location>
</feature>
<evidence type="ECO:0000256" key="2">
    <source>
        <dbReference type="ARBA" id="ARBA00023136"/>
    </source>
</evidence>
<dbReference type="RefSeq" id="WP_329774135.1">
    <property type="nucleotide sequence ID" value="NZ_JAYDYW010000004.1"/>
</dbReference>
<evidence type="ECO:0000256" key="4">
    <source>
        <dbReference type="PROSITE-ProRule" id="PRU00473"/>
    </source>
</evidence>
<evidence type="ECO:0000256" key="3">
    <source>
        <dbReference type="ARBA" id="ARBA00023237"/>
    </source>
</evidence>